<gene>
    <name evidence="1" type="ORF">QQS21_010014</name>
</gene>
<sequence>MLETANLGTVMSESDPVVRFRISSHMLTRAPLFARTFSGHSTSVQSRKADITARLPTTPTPYICEDGTEVKLYRMPQHEVNRLRSLEILMHAAHMHNDMVPEEVRFEQFAAIAECPIRYKSTSALKRIAEHKWLSQWTHYDMPDGLLVISYVFDYGTLKIDAQPCITHASRQVCDLSSDFRTAIADIYNSVTGLDFIDIDKKNHVATDFIGIAASDVISMEGTTFPDSIRFQILGEIDSISDLYAAAQINRVFTKRIELMK</sequence>
<evidence type="ECO:0000313" key="1">
    <source>
        <dbReference type="EMBL" id="KAK2592294.1"/>
    </source>
</evidence>
<dbReference type="AlphaFoldDB" id="A0AAJ0CIK5"/>
<reference evidence="1" key="1">
    <citation type="submission" date="2023-06" db="EMBL/GenBank/DDBJ databases">
        <title>Conoideocrella luteorostrata (Hypocreales: Clavicipitaceae), a potential biocontrol fungus for elongate hemlock scale in United States Christmas tree production areas.</title>
        <authorList>
            <person name="Barrett H."/>
            <person name="Lovett B."/>
            <person name="Macias A.M."/>
            <person name="Stajich J.E."/>
            <person name="Kasson M.T."/>
        </authorList>
    </citation>
    <scope>NUCLEOTIDE SEQUENCE</scope>
    <source>
        <strain evidence="1">ARSEF 14590</strain>
    </source>
</reference>
<keyword evidence="2" id="KW-1185">Reference proteome</keyword>
<name>A0AAJ0CIK5_9HYPO</name>
<evidence type="ECO:0000313" key="2">
    <source>
        <dbReference type="Proteomes" id="UP001251528"/>
    </source>
</evidence>
<dbReference type="Proteomes" id="UP001251528">
    <property type="component" value="Unassembled WGS sequence"/>
</dbReference>
<dbReference type="EMBL" id="JASWJB010000275">
    <property type="protein sequence ID" value="KAK2592294.1"/>
    <property type="molecule type" value="Genomic_DNA"/>
</dbReference>
<protein>
    <submittedName>
        <fullName evidence="1">Uncharacterized protein</fullName>
    </submittedName>
</protein>
<proteinExistence type="predicted"/>
<accession>A0AAJ0CIK5</accession>
<comment type="caution">
    <text evidence="1">The sequence shown here is derived from an EMBL/GenBank/DDBJ whole genome shotgun (WGS) entry which is preliminary data.</text>
</comment>
<organism evidence="1 2">
    <name type="scientific">Conoideocrella luteorostrata</name>
    <dbReference type="NCBI Taxonomy" id="1105319"/>
    <lineage>
        <taxon>Eukaryota</taxon>
        <taxon>Fungi</taxon>
        <taxon>Dikarya</taxon>
        <taxon>Ascomycota</taxon>
        <taxon>Pezizomycotina</taxon>
        <taxon>Sordariomycetes</taxon>
        <taxon>Hypocreomycetidae</taxon>
        <taxon>Hypocreales</taxon>
        <taxon>Clavicipitaceae</taxon>
        <taxon>Conoideocrella</taxon>
    </lineage>
</organism>